<evidence type="ECO:0000313" key="14">
    <source>
        <dbReference type="EMBL" id="RAK55725.1"/>
    </source>
</evidence>
<comment type="subcellular location">
    <subcellularLocation>
        <location evidence="1 10">Cell membrane</location>
        <topology evidence="1 10">Multi-pass membrane protein</topology>
    </subcellularLocation>
</comment>
<keyword evidence="2 10" id="KW-0813">Transport</keyword>
<gene>
    <name evidence="10 14" type="primary">secD</name>
    <name evidence="14" type="ORF">DJ017_15005</name>
</gene>
<dbReference type="Pfam" id="PF21760">
    <property type="entry name" value="SecD_1st"/>
    <property type="match status" value="1"/>
</dbReference>
<reference evidence="15" key="1">
    <citation type="submission" date="2018-05" db="EMBL/GenBank/DDBJ databases">
        <authorList>
            <person name="Li X."/>
        </authorList>
    </citation>
    <scope>NUCLEOTIDE SEQUENCE [LARGE SCALE GENOMIC DNA]</scope>
    <source>
        <strain evidence="15">LX32</strain>
    </source>
</reference>
<evidence type="ECO:0000313" key="15">
    <source>
        <dbReference type="Proteomes" id="UP000249254"/>
    </source>
</evidence>
<feature type="domain" description="Protein export membrane protein SecD/SecF C-terminal" evidence="11">
    <location>
        <begin position="354"/>
        <end position="524"/>
    </location>
</feature>
<dbReference type="GO" id="GO:0006605">
    <property type="term" value="P:protein targeting"/>
    <property type="evidence" value="ECO:0007669"/>
    <property type="project" value="UniProtKB-UniRule"/>
</dbReference>
<feature type="domain" description="SecDF P1 head subdomain" evidence="13">
    <location>
        <begin position="244"/>
        <end position="350"/>
    </location>
</feature>
<dbReference type="NCBIfam" id="TIGR01129">
    <property type="entry name" value="secD"/>
    <property type="match status" value="1"/>
</dbReference>
<evidence type="ECO:0000259" key="11">
    <source>
        <dbReference type="Pfam" id="PF02355"/>
    </source>
</evidence>
<dbReference type="RefSeq" id="WP_111529473.1">
    <property type="nucleotide sequence ID" value="NZ_JBHRSG010000003.1"/>
</dbReference>
<feature type="transmembrane region" description="Helical" evidence="10">
    <location>
        <begin position="374"/>
        <end position="393"/>
    </location>
</feature>
<keyword evidence="5 10" id="KW-0812">Transmembrane</keyword>
<dbReference type="HAMAP" id="MF_01463_B">
    <property type="entry name" value="SecD_B"/>
    <property type="match status" value="1"/>
</dbReference>
<name>A0A328AN12_9CAUL</name>
<feature type="transmembrane region" description="Helical" evidence="10">
    <location>
        <begin position="465"/>
        <end position="487"/>
    </location>
</feature>
<dbReference type="GO" id="GO:0065002">
    <property type="term" value="P:intracellular protein transmembrane transport"/>
    <property type="evidence" value="ECO:0007669"/>
    <property type="project" value="UniProtKB-UniRule"/>
</dbReference>
<protein>
    <recommendedName>
        <fullName evidence="10">Protein translocase subunit SecD</fullName>
    </recommendedName>
</protein>
<keyword evidence="15" id="KW-1185">Reference proteome</keyword>
<comment type="similarity">
    <text evidence="10">Belongs to the SecD/SecF family. SecD subfamily.</text>
</comment>
<keyword evidence="6 10" id="KW-0653">Protein transport</keyword>
<proteinExistence type="inferred from homology"/>
<keyword evidence="7 10" id="KW-1133">Transmembrane helix</keyword>
<dbReference type="InterPro" id="IPR054384">
    <property type="entry name" value="SecDF_P1_head"/>
</dbReference>
<comment type="function">
    <text evidence="10">Part of the Sec protein translocase complex. Interacts with the SecYEG preprotein conducting channel. SecDF uses the proton motive force (PMF) to complete protein translocation after the ATP-dependent function of SecA.</text>
</comment>
<sequence>MMNLSRWKVLLVVIATVLGLVFTLPNLLPKQTLDALPGFVPKKALNLGLDLQGGSSLLLEVNTQALMAERLTNMIEDVRTTLRNDNIDFTDLGQVNGGISVRITDPAKLTEAQNALRRTLAVPLAGAAGGQEVTVATEPDQRIRVAFVPEAFDAEAAKAVEQSIEIVRRRIDQLGTKEPDIARQGKNRIFIQVPGESDPERLKNIIGQTAKLTFQMVDEGVSPQDVAAGRLPPGDILLPYANATDGPPLLVKKRSVVTGEMLTSASPGFDSQTGRAIVQFRFNGVGARRFGDVTSANIGKRFAIVLDNKIISAPVIQSAITGGSGQITGNFTAESANDLAVLLRAGALPAPLKVEEQRTVGAELGADAVRAGTISAVVGLAGVVVFMIGIYGVLFGGISLIGLVVNGLMIIGIMSLTQATLTLPGIAGLILTLAVAVDANVLIYERMRDELRAGRNLISAMDAGFSRAFGTIMDANITHLLSALILFQFGSGPVKGFAWTLSIGVLTTVFSAVLVSQVLLAWWFRTTRPKSLPIA</sequence>
<dbReference type="NCBIfam" id="TIGR00916">
    <property type="entry name" value="2A0604s01"/>
    <property type="match status" value="1"/>
</dbReference>
<dbReference type="EMBL" id="QFYQ01000001">
    <property type="protein sequence ID" value="RAK55725.1"/>
    <property type="molecule type" value="Genomic_DNA"/>
</dbReference>
<dbReference type="Pfam" id="PF07549">
    <property type="entry name" value="Sec_GG"/>
    <property type="match status" value="1"/>
</dbReference>
<dbReference type="Gene3D" id="3.30.70.3400">
    <property type="match status" value="1"/>
</dbReference>
<comment type="caution">
    <text evidence="10">Lacks conserved residue(s) required for the propagation of feature annotation.</text>
</comment>
<feature type="transmembrane region" description="Helical" evidence="10">
    <location>
        <begin position="425"/>
        <end position="444"/>
    </location>
</feature>
<keyword evidence="3 10" id="KW-1003">Cell membrane</keyword>
<dbReference type="InterPro" id="IPR048634">
    <property type="entry name" value="SecD_SecF_C"/>
</dbReference>
<dbReference type="OrthoDB" id="9805019at2"/>
<accession>A0A328AN12</accession>
<evidence type="ECO:0000256" key="3">
    <source>
        <dbReference type="ARBA" id="ARBA00022475"/>
    </source>
</evidence>
<dbReference type="Pfam" id="PF02355">
    <property type="entry name" value="SecD_SecF_C"/>
    <property type="match status" value="1"/>
</dbReference>
<feature type="domain" description="Protein translocase subunit SecDF P1" evidence="12">
    <location>
        <begin position="160"/>
        <end position="219"/>
    </location>
</feature>
<evidence type="ECO:0000259" key="12">
    <source>
        <dbReference type="Pfam" id="PF21760"/>
    </source>
</evidence>
<evidence type="ECO:0000256" key="5">
    <source>
        <dbReference type="ARBA" id="ARBA00022692"/>
    </source>
</evidence>
<dbReference type="FunFam" id="1.20.1640.10:FF:000004">
    <property type="entry name" value="Protein translocase subunit SecD"/>
    <property type="match status" value="1"/>
</dbReference>
<keyword evidence="8 10" id="KW-0811">Translocation</keyword>
<evidence type="ECO:0000256" key="4">
    <source>
        <dbReference type="ARBA" id="ARBA00022519"/>
    </source>
</evidence>
<dbReference type="GO" id="GO:0005886">
    <property type="term" value="C:plasma membrane"/>
    <property type="evidence" value="ECO:0007669"/>
    <property type="project" value="UniProtKB-SubCell"/>
</dbReference>
<keyword evidence="4" id="KW-0997">Cell inner membrane</keyword>
<dbReference type="AlphaFoldDB" id="A0A328AN12"/>
<comment type="subunit">
    <text evidence="10">Forms a complex with SecF. Part of the essential Sec protein translocation apparatus which comprises SecA, SecYEG and auxiliary proteins SecDF-YajC and YidC.</text>
</comment>
<evidence type="ECO:0000259" key="13">
    <source>
        <dbReference type="Pfam" id="PF22599"/>
    </source>
</evidence>
<dbReference type="GO" id="GO:0043952">
    <property type="term" value="P:protein transport by the Sec complex"/>
    <property type="evidence" value="ECO:0007669"/>
    <property type="project" value="UniProtKB-UniRule"/>
</dbReference>
<dbReference type="InterPro" id="IPR022646">
    <property type="entry name" value="SecD/SecF_CS"/>
</dbReference>
<dbReference type="Proteomes" id="UP000249254">
    <property type="component" value="Unassembled WGS sequence"/>
</dbReference>
<keyword evidence="9 10" id="KW-0472">Membrane</keyword>
<organism evidence="14 15">
    <name type="scientific">Phenylobacterium soli</name>
    <dbReference type="NCBI Taxonomy" id="2170551"/>
    <lineage>
        <taxon>Bacteria</taxon>
        <taxon>Pseudomonadati</taxon>
        <taxon>Pseudomonadota</taxon>
        <taxon>Alphaproteobacteria</taxon>
        <taxon>Caulobacterales</taxon>
        <taxon>Caulobacteraceae</taxon>
        <taxon>Phenylobacterium</taxon>
    </lineage>
</organism>
<dbReference type="Pfam" id="PF22599">
    <property type="entry name" value="SecDF_P1_head"/>
    <property type="match status" value="1"/>
</dbReference>
<dbReference type="InterPro" id="IPR048631">
    <property type="entry name" value="SecD_1st"/>
</dbReference>
<dbReference type="PANTHER" id="PTHR30081:SF1">
    <property type="entry name" value="PROTEIN TRANSLOCASE SUBUNIT SECD"/>
    <property type="match status" value="1"/>
</dbReference>
<feature type="transmembrane region" description="Helical" evidence="10">
    <location>
        <begin position="400"/>
        <end position="419"/>
    </location>
</feature>
<evidence type="ECO:0000256" key="8">
    <source>
        <dbReference type="ARBA" id="ARBA00023010"/>
    </source>
</evidence>
<dbReference type="InterPro" id="IPR005791">
    <property type="entry name" value="SecD"/>
</dbReference>
<evidence type="ECO:0000256" key="1">
    <source>
        <dbReference type="ARBA" id="ARBA00004651"/>
    </source>
</evidence>
<feature type="transmembrane region" description="Helical" evidence="10">
    <location>
        <begin position="499"/>
        <end position="524"/>
    </location>
</feature>
<evidence type="ECO:0000256" key="10">
    <source>
        <dbReference type="HAMAP-Rule" id="MF_01463"/>
    </source>
</evidence>
<dbReference type="InterPro" id="IPR022813">
    <property type="entry name" value="SecD/SecF_arch_bac"/>
</dbReference>
<evidence type="ECO:0000256" key="2">
    <source>
        <dbReference type="ARBA" id="ARBA00022448"/>
    </source>
</evidence>
<dbReference type="InterPro" id="IPR055344">
    <property type="entry name" value="SecD_SecF_C_bact"/>
</dbReference>
<dbReference type="Gene3D" id="3.30.1360.200">
    <property type="match status" value="1"/>
</dbReference>
<dbReference type="PANTHER" id="PTHR30081">
    <property type="entry name" value="PROTEIN-EXPORT MEMBRANE PROTEIN SEC"/>
    <property type="match status" value="1"/>
</dbReference>
<dbReference type="FunFam" id="3.30.1360.200:FF:000002">
    <property type="entry name" value="Preprotein translocase subunit SecD"/>
    <property type="match status" value="1"/>
</dbReference>
<dbReference type="GO" id="GO:0015450">
    <property type="term" value="F:protein-transporting ATPase activity"/>
    <property type="evidence" value="ECO:0007669"/>
    <property type="project" value="InterPro"/>
</dbReference>
<evidence type="ECO:0000256" key="7">
    <source>
        <dbReference type="ARBA" id="ARBA00022989"/>
    </source>
</evidence>
<dbReference type="SUPFAM" id="SSF82866">
    <property type="entry name" value="Multidrug efflux transporter AcrB transmembrane domain"/>
    <property type="match status" value="1"/>
</dbReference>
<dbReference type="Gene3D" id="1.20.1640.10">
    <property type="entry name" value="Multidrug efflux transporter AcrB transmembrane domain"/>
    <property type="match status" value="1"/>
</dbReference>
<evidence type="ECO:0000256" key="9">
    <source>
        <dbReference type="ARBA" id="ARBA00023136"/>
    </source>
</evidence>
<evidence type="ECO:0000256" key="6">
    <source>
        <dbReference type="ARBA" id="ARBA00022927"/>
    </source>
</evidence>
<comment type="caution">
    <text evidence="14">The sequence shown here is derived from an EMBL/GenBank/DDBJ whole genome shotgun (WGS) entry which is preliminary data.</text>
</comment>